<feature type="region of interest" description="Disordered" evidence="17">
    <location>
        <begin position="199"/>
        <end position="341"/>
    </location>
</feature>
<keyword evidence="7" id="KW-0963">Cytoplasm</keyword>
<accession>A0A7I8W393</accession>
<dbReference type="InterPro" id="IPR005061">
    <property type="entry name" value="Ist1"/>
</dbReference>
<evidence type="ECO:0000256" key="4">
    <source>
        <dbReference type="ARBA" id="ARBA00004541"/>
    </source>
</evidence>
<sequence length="354" mass="38490">MFRAGLDVQKLKTNLRLCINRLKMLEKKKTELAVKARREIADYLQAGKDDRAKIRVEHIIREDYLVEAMEIIEMYCDLLLARMGLIDSQKHIDEGLEEPIATIIWVSPRLEAEVPELKMVVNQFSKKYGKEWVMASRANEFQKTNPKVEHKLSVKAPDPNLVDRYLIEIAKTYNIHYEPSPGLPDIEVMKAEDLLIDFNDKKNPRGGGNDGNPSGGAGGGSGGGGGGGGGQTYPFAYPATPQQPYGAASQPPPLPVVPPMGGAPVAHGGMPMGMPPMGPGVDNPPAPSYEEATKPSQSQPTAPKADDALNLPELPRVPSNDLISGGKAGTQSNDGDDVDFDDLTRRFADLKNKK</sequence>
<reference evidence="18 19" key="1">
    <citation type="submission" date="2020-08" db="EMBL/GenBank/DDBJ databases">
        <authorList>
            <person name="Hejnol A."/>
        </authorList>
    </citation>
    <scope>NUCLEOTIDE SEQUENCE [LARGE SCALE GENOMIC DNA]</scope>
</reference>
<evidence type="ECO:0000313" key="18">
    <source>
        <dbReference type="EMBL" id="CAD5122154.1"/>
    </source>
</evidence>
<evidence type="ECO:0000256" key="3">
    <source>
        <dbReference type="ARBA" id="ARBA00004300"/>
    </source>
</evidence>
<evidence type="ECO:0000256" key="16">
    <source>
        <dbReference type="ARBA" id="ARBA00046920"/>
    </source>
</evidence>
<keyword evidence="11" id="KW-0539">Nucleus</keyword>
<dbReference type="AlphaFoldDB" id="A0A7I8W393"/>
<protein>
    <recommendedName>
        <fullName evidence="6">IST1 homolog</fullName>
    </recommendedName>
    <alternativeName>
        <fullName evidence="14">Charged multivesicular body protein 8</fullName>
    </alternativeName>
</protein>
<gene>
    <name evidence="18" type="ORF">DGYR_LOCUS10002</name>
</gene>
<dbReference type="GO" id="GO:0015031">
    <property type="term" value="P:protein transport"/>
    <property type="evidence" value="ECO:0007669"/>
    <property type="project" value="InterPro"/>
</dbReference>
<evidence type="ECO:0000256" key="1">
    <source>
        <dbReference type="ARBA" id="ARBA00004214"/>
    </source>
</evidence>
<keyword evidence="12" id="KW-0131">Cell cycle</keyword>
<organism evidence="18 19">
    <name type="scientific">Dimorphilus gyrociliatus</name>
    <dbReference type="NCBI Taxonomy" id="2664684"/>
    <lineage>
        <taxon>Eukaryota</taxon>
        <taxon>Metazoa</taxon>
        <taxon>Spiralia</taxon>
        <taxon>Lophotrochozoa</taxon>
        <taxon>Annelida</taxon>
        <taxon>Polychaeta</taxon>
        <taxon>Polychaeta incertae sedis</taxon>
        <taxon>Dinophilidae</taxon>
        <taxon>Dimorphilus</taxon>
    </lineage>
</organism>
<comment type="similarity">
    <text evidence="5">Belongs to the IST1 family.</text>
</comment>
<comment type="function">
    <text evidence="15">ESCRT-III-like protein involved in cytokinesis, nuclear envelope reassembly and endosomal tubulation. Is required for efficient abscission during cytokinesis. Involved in recruiting VPS4A and/or VPS4B to the midbody of dividing cells. During late anaphase, involved in nuclear envelope reassembly and mitotic spindle disassembly together with the ESCRT-III complex: IST1 acts by mediating the recruitment of SPAST to the nuclear membrane, leading to microtubule severing. Recruited to the reforming nuclear envelope (NE) during anaphase by LEMD2. Regulates early endosomal tubulation together with the ESCRT-III complex by mediating the recruitment of SPAST.</text>
</comment>
<evidence type="ECO:0000256" key="6">
    <source>
        <dbReference type="ARBA" id="ARBA00014513"/>
    </source>
</evidence>
<name>A0A7I8W393_9ANNE</name>
<keyword evidence="8" id="KW-0597">Phosphoprotein</keyword>
<evidence type="ECO:0000256" key="14">
    <source>
        <dbReference type="ARBA" id="ARBA00032374"/>
    </source>
</evidence>
<evidence type="ECO:0000256" key="8">
    <source>
        <dbReference type="ARBA" id="ARBA00022553"/>
    </source>
</evidence>
<dbReference type="GO" id="GO:0051301">
    <property type="term" value="P:cell division"/>
    <property type="evidence" value="ECO:0007669"/>
    <property type="project" value="UniProtKB-KW"/>
</dbReference>
<evidence type="ECO:0000256" key="17">
    <source>
        <dbReference type="SAM" id="MobiDB-lite"/>
    </source>
</evidence>
<feature type="compositionally biased region" description="Pro residues" evidence="17">
    <location>
        <begin position="273"/>
        <end position="287"/>
    </location>
</feature>
<feature type="compositionally biased region" description="Low complexity" evidence="17">
    <location>
        <begin position="259"/>
        <end position="269"/>
    </location>
</feature>
<keyword evidence="19" id="KW-1185">Reference proteome</keyword>
<evidence type="ECO:0000256" key="9">
    <source>
        <dbReference type="ARBA" id="ARBA00022618"/>
    </source>
</evidence>
<dbReference type="PANTHER" id="PTHR12161:SF5">
    <property type="entry name" value="IST1 HOMOLOG"/>
    <property type="match status" value="1"/>
</dbReference>
<comment type="subcellular location">
    <subcellularLocation>
        <location evidence="3">Cytoplasm</location>
        <location evidence="3">Cytoskeleton</location>
        <location evidence="3">Microtubule organizing center</location>
        <location evidence="3">Centrosome</location>
    </subcellularLocation>
    <subcellularLocation>
        <location evidence="4">Cytoplasmic vesicle</location>
    </subcellularLocation>
    <subcellularLocation>
        <location evidence="1">Midbody</location>
    </subcellularLocation>
    <subcellularLocation>
        <location evidence="2">Nucleus envelope</location>
    </subcellularLocation>
</comment>
<comment type="subunit">
    <text evidence="16">Interacts with CHMP1A, CHMP1B, VPS4A and VTA1. Interacts with SPAST, STAMBP, and USP8. May interact with VPS37B. May associate with the ESCRT-I complex. Interacts with MITD1, in competition with VSP4. Interacts with SPART (via MIT domain); leading to the recruitment of SPART to midbodies. Interacts with SPAST.</text>
</comment>
<keyword evidence="9" id="KW-0132">Cell division</keyword>
<dbReference type="OrthoDB" id="29853at2759"/>
<dbReference type="InterPro" id="IPR042277">
    <property type="entry name" value="IST1-like"/>
</dbReference>
<dbReference type="GO" id="GO:0030496">
    <property type="term" value="C:midbody"/>
    <property type="evidence" value="ECO:0007669"/>
    <property type="project" value="UniProtKB-SubCell"/>
</dbReference>
<evidence type="ECO:0000256" key="5">
    <source>
        <dbReference type="ARBA" id="ARBA00005536"/>
    </source>
</evidence>
<evidence type="ECO:0000313" key="19">
    <source>
        <dbReference type="Proteomes" id="UP000549394"/>
    </source>
</evidence>
<evidence type="ECO:0000256" key="2">
    <source>
        <dbReference type="ARBA" id="ARBA00004259"/>
    </source>
</evidence>
<evidence type="ECO:0000256" key="10">
    <source>
        <dbReference type="ARBA" id="ARBA00023212"/>
    </source>
</evidence>
<dbReference type="Pfam" id="PF03398">
    <property type="entry name" value="Ist1"/>
    <property type="match status" value="1"/>
</dbReference>
<dbReference type="Gene3D" id="1.20.1260.60">
    <property type="entry name" value="Vacuolar protein sorting-associated protein Ist1"/>
    <property type="match status" value="1"/>
</dbReference>
<dbReference type="GO" id="GO:0005635">
    <property type="term" value="C:nuclear envelope"/>
    <property type="evidence" value="ECO:0007669"/>
    <property type="project" value="UniProtKB-SubCell"/>
</dbReference>
<dbReference type="PANTHER" id="PTHR12161">
    <property type="entry name" value="IST1 FAMILY MEMBER"/>
    <property type="match status" value="1"/>
</dbReference>
<keyword evidence="10" id="KW-0206">Cytoskeleton</keyword>
<comment type="caution">
    <text evidence="18">The sequence shown here is derived from an EMBL/GenBank/DDBJ whole genome shotgun (WGS) entry which is preliminary data.</text>
</comment>
<dbReference type="FunFam" id="1.20.1260.60:FF:000001">
    <property type="entry name" value="IST1 homolog isoform X1"/>
    <property type="match status" value="1"/>
</dbReference>
<evidence type="ECO:0000256" key="12">
    <source>
        <dbReference type="ARBA" id="ARBA00023306"/>
    </source>
</evidence>
<proteinExistence type="inferred from homology"/>
<dbReference type="Proteomes" id="UP000549394">
    <property type="component" value="Unassembled WGS sequence"/>
</dbReference>
<feature type="compositionally biased region" description="Gly residues" evidence="17">
    <location>
        <begin position="205"/>
        <end position="231"/>
    </location>
</feature>
<evidence type="ECO:0000256" key="13">
    <source>
        <dbReference type="ARBA" id="ARBA00023329"/>
    </source>
</evidence>
<evidence type="ECO:0000256" key="7">
    <source>
        <dbReference type="ARBA" id="ARBA00022490"/>
    </source>
</evidence>
<dbReference type="GO" id="GO:0031410">
    <property type="term" value="C:cytoplasmic vesicle"/>
    <property type="evidence" value="ECO:0007669"/>
    <property type="project" value="UniProtKB-SubCell"/>
</dbReference>
<dbReference type="GO" id="GO:0005813">
    <property type="term" value="C:centrosome"/>
    <property type="evidence" value="ECO:0007669"/>
    <property type="project" value="UniProtKB-SubCell"/>
</dbReference>
<keyword evidence="13" id="KW-0968">Cytoplasmic vesicle</keyword>
<evidence type="ECO:0000256" key="11">
    <source>
        <dbReference type="ARBA" id="ARBA00023242"/>
    </source>
</evidence>
<dbReference type="EMBL" id="CAJFCJ010000016">
    <property type="protein sequence ID" value="CAD5122154.1"/>
    <property type="molecule type" value="Genomic_DNA"/>
</dbReference>
<evidence type="ECO:0000256" key="15">
    <source>
        <dbReference type="ARBA" id="ARBA00046124"/>
    </source>
</evidence>